<dbReference type="Proteomes" id="UP001487296">
    <property type="component" value="Unassembled WGS sequence"/>
</dbReference>
<dbReference type="PANTHER" id="PTHR36924:SF1">
    <property type="entry name" value="ANTITOXIN HIGA-1"/>
    <property type="match status" value="1"/>
</dbReference>
<dbReference type="SMART" id="SM00530">
    <property type="entry name" value="HTH_XRE"/>
    <property type="match status" value="1"/>
</dbReference>
<evidence type="ECO:0000313" key="3">
    <source>
        <dbReference type="EMBL" id="MEQ2487267.1"/>
    </source>
</evidence>
<dbReference type="RefSeq" id="WP_215760346.1">
    <property type="nucleotide sequence ID" value="NZ_JAHKBE010000039.1"/>
</dbReference>
<reference evidence="3 4" key="1">
    <citation type="submission" date="2024-04" db="EMBL/GenBank/DDBJ databases">
        <title>Human intestinal bacterial collection.</title>
        <authorList>
            <person name="Pauvert C."/>
            <person name="Hitch T.C.A."/>
            <person name="Clavel T."/>
        </authorList>
    </citation>
    <scope>NUCLEOTIDE SEQUENCE [LARGE SCALE GENOMIC DNA]</scope>
    <source>
        <strain evidence="3 4">CLA-AA-H145</strain>
    </source>
</reference>
<keyword evidence="4" id="KW-1185">Reference proteome</keyword>
<dbReference type="EMBL" id="JBBNFP010000038">
    <property type="protein sequence ID" value="MEQ2487267.1"/>
    <property type="molecule type" value="Genomic_DNA"/>
</dbReference>
<dbReference type="InterPro" id="IPR013430">
    <property type="entry name" value="Toxin_antidote_HigA"/>
</dbReference>
<organism evidence="3 4">
    <name type="scientific">Hallella faecis</name>
    <dbReference type="NCBI Taxonomy" id="2841596"/>
    <lineage>
        <taxon>Bacteria</taxon>
        <taxon>Pseudomonadati</taxon>
        <taxon>Bacteroidota</taxon>
        <taxon>Bacteroidia</taxon>
        <taxon>Bacteroidales</taxon>
        <taxon>Prevotellaceae</taxon>
        <taxon>Hallella</taxon>
    </lineage>
</organism>
<sequence>MRQIREDMIVNNLEPFEPTHPGEVIKDEIAYRGVTQRQLAQEIGVSCSLLNEVLNGKRAMNAHLAMLIAAALGLDAEPLLNLQTRYDMISAKRNPSFMQRIQAIRKIAAAL</sequence>
<dbReference type="InterPro" id="IPR010982">
    <property type="entry name" value="Lambda_DNA-bd_dom_sf"/>
</dbReference>
<dbReference type="NCBIfam" id="TIGR02607">
    <property type="entry name" value="antidote_HigA"/>
    <property type="match status" value="1"/>
</dbReference>
<feature type="domain" description="HTH cro/C1-type" evidence="2">
    <location>
        <begin position="25"/>
        <end position="79"/>
    </location>
</feature>
<proteinExistence type="predicted"/>
<evidence type="ECO:0000313" key="4">
    <source>
        <dbReference type="Proteomes" id="UP001487296"/>
    </source>
</evidence>
<dbReference type="PANTHER" id="PTHR36924">
    <property type="entry name" value="ANTITOXIN HIGA-1"/>
    <property type="match status" value="1"/>
</dbReference>
<dbReference type="Gene3D" id="1.10.260.40">
    <property type="entry name" value="lambda repressor-like DNA-binding domains"/>
    <property type="match status" value="1"/>
</dbReference>
<dbReference type="PROSITE" id="PS50943">
    <property type="entry name" value="HTH_CROC1"/>
    <property type="match status" value="1"/>
</dbReference>
<dbReference type="InterPro" id="IPR001387">
    <property type="entry name" value="Cro/C1-type_HTH"/>
</dbReference>
<dbReference type="CDD" id="cd00093">
    <property type="entry name" value="HTH_XRE"/>
    <property type="match status" value="1"/>
</dbReference>
<accession>A0ABV1FS86</accession>
<evidence type="ECO:0000256" key="1">
    <source>
        <dbReference type="ARBA" id="ARBA00023125"/>
    </source>
</evidence>
<name>A0ABV1FS86_9BACT</name>
<evidence type="ECO:0000259" key="2">
    <source>
        <dbReference type="PROSITE" id="PS50943"/>
    </source>
</evidence>
<gene>
    <name evidence="3" type="ORF">AAAT34_09420</name>
</gene>
<keyword evidence="1" id="KW-0238">DNA-binding</keyword>
<dbReference type="SUPFAM" id="SSF47413">
    <property type="entry name" value="lambda repressor-like DNA-binding domains"/>
    <property type="match status" value="1"/>
</dbReference>
<dbReference type="Pfam" id="PF01381">
    <property type="entry name" value="HTH_3"/>
    <property type="match status" value="1"/>
</dbReference>
<protein>
    <submittedName>
        <fullName evidence="3">HigA family addiction module antitoxin</fullName>
    </submittedName>
</protein>
<comment type="caution">
    <text evidence="3">The sequence shown here is derived from an EMBL/GenBank/DDBJ whole genome shotgun (WGS) entry which is preliminary data.</text>
</comment>